<sequence>MKIKITADSTCDLSAELLQKWDITLMPMHILMGEDSYLDGVTIHPADVFTYVNGGGKMPKSAAANLVEYAEFFGNYTGDYDAVIHISVSSKLSSCYQNAKLAAEDFANVYVVDSQNICTGQGYLVLKAAKWAADGLPPRNIAMRLQSLARRVELSFVLDRLDFMAKSGRCSGVLAFGANLLGIKPALEVIDGELKVVKKYRGSLPICVGKYITDRLADRDDIEDGLVFISSCQPKPGCMDAVKAGLKKYGNFAECYETDIGTTIGGYSGPGTIGIVFARKEK</sequence>
<protein>
    <submittedName>
        <fullName evidence="1">6-phosphogluconate dehydratase</fullName>
    </submittedName>
</protein>
<comment type="caution">
    <text evidence="1">The sequence shown here is derived from an EMBL/GenBank/DDBJ whole genome shotgun (WGS) entry which is preliminary data.</text>
</comment>
<reference evidence="1 2" key="1">
    <citation type="journal article" date="2017" name="Front. Microbiol.">
        <title>New Insights into the Diversity of the Genus Faecalibacterium.</title>
        <authorList>
            <person name="Benevides L."/>
            <person name="Burman S."/>
            <person name="Martin R."/>
            <person name="Robert V."/>
            <person name="Thomas M."/>
            <person name="Miquel S."/>
            <person name="Chain F."/>
            <person name="Sokol H."/>
            <person name="Bermudez-Humaran L.G."/>
            <person name="Morrison M."/>
            <person name="Langella P."/>
            <person name="Azevedo V.A."/>
            <person name="Chatel J.M."/>
            <person name="Soares S."/>
        </authorList>
    </citation>
    <scope>NUCLEOTIDE SEQUENCE [LARGE SCALE GENOMIC DNA]</scope>
    <source>
        <strain evidence="2">CNCM I-4541</strain>
    </source>
</reference>
<evidence type="ECO:0000313" key="2">
    <source>
        <dbReference type="Proteomes" id="UP000220959"/>
    </source>
</evidence>
<dbReference type="Proteomes" id="UP000220959">
    <property type="component" value="Unassembled WGS sequence"/>
</dbReference>
<accession>A0ACC9CZL1</accession>
<keyword evidence="2" id="KW-1185">Reference proteome</keyword>
<evidence type="ECO:0000313" key="1">
    <source>
        <dbReference type="EMBL" id="PDX61243.1"/>
    </source>
</evidence>
<organism evidence="1 2">
    <name type="scientific">Faecalibacterium langellae</name>
    <dbReference type="NCBI Taxonomy" id="3435293"/>
    <lineage>
        <taxon>Bacteria</taxon>
        <taxon>Bacillati</taxon>
        <taxon>Bacillota</taxon>
        <taxon>Clostridia</taxon>
        <taxon>Eubacteriales</taxon>
        <taxon>Oscillospiraceae</taxon>
        <taxon>Faecalibacterium</taxon>
    </lineage>
</organism>
<dbReference type="EMBL" id="NMTR01000016">
    <property type="protein sequence ID" value="PDX61243.1"/>
    <property type="molecule type" value="Genomic_DNA"/>
</dbReference>
<gene>
    <name evidence="1" type="ORF">CGS49_06320</name>
</gene>
<name>A0ACC9CZL1_9FIRM</name>
<proteinExistence type="predicted"/>